<dbReference type="InterPro" id="IPR022092">
    <property type="entry name" value="TMF_DNA-bd"/>
</dbReference>
<evidence type="ECO:0000256" key="3">
    <source>
        <dbReference type="ARBA" id="ARBA00023054"/>
    </source>
</evidence>
<evidence type="ECO:0000259" key="6">
    <source>
        <dbReference type="Pfam" id="PF12325"/>
    </source>
</evidence>
<feature type="compositionally biased region" description="Low complexity" evidence="5">
    <location>
        <begin position="308"/>
        <end position="323"/>
    </location>
</feature>
<protein>
    <submittedName>
        <fullName evidence="8">TATA element modulatory factor 1 TATA binding domain-containing protein</fullName>
    </submittedName>
</protein>
<dbReference type="PANTHER" id="PTHR46515">
    <property type="entry name" value="TATA ELEMENT MODULATORY FACTOR TMF1"/>
    <property type="match status" value="1"/>
</dbReference>
<dbReference type="GO" id="GO:0005783">
    <property type="term" value="C:endoplasmic reticulum"/>
    <property type="evidence" value="ECO:0007669"/>
    <property type="project" value="TreeGrafter"/>
</dbReference>
<feature type="compositionally biased region" description="Low complexity" evidence="5">
    <location>
        <begin position="181"/>
        <end position="196"/>
    </location>
</feature>
<evidence type="ECO:0000313" key="8">
    <source>
        <dbReference type="WBParaSite" id="PSAMB.scaffold218size64478.g3698.t1"/>
    </source>
</evidence>
<dbReference type="Proteomes" id="UP000887566">
    <property type="component" value="Unplaced"/>
</dbReference>
<feature type="region of interest" description="Disordered" evidence="5">
    <location>
        <begin position="405"/>
        <end position="464"/>
    </location>
</feature>
<evidence type="ECO:0000256" key="4">
    <source>
        <dbReference type="SAM" id="Coils"/>
    </source>
</evidence>
<evidence type="ECO:0000256" key="1">
    <source>
        <dbReference type="ARBA" id="ARBA00004555"/>
    </source>
</evidence>
<keyword evidence="7" id="KW-1185">Reference proteome</keyword>
<dbReference type="GO" id="GO:0005794">
    <property type="term" value="C:Golgi apparatus"/>
    <property type="evidence" value="ECO:0007669"/>
    <property type="project" value="UniProtKB-SubCell"/>
</dbReference>
<feature type="domain" description="TATA element modulatory factor 1 TATA binding" evidence="6">
    <location>
        <begin position="1047"/>
        <end position="1151"/>
    </location>
</feature>
<feature type="compositionally biased region" description="Basic and acidic residues" evidence="5">
    <location>
        <begin position="163"/>
        <end position="177"/>
    </location>
</feature>
<dbReference type="WBParaSite" id="PSAMB.scaffold218size64478.g3698.t1">
    <property type="protein sequence ID" value="PSAMB.scaffold218size64478.g3698.t1"/>
    <property type="gene ID" value="PSAMB.scaffold218size64478.g3698"/>
</dbReference>
<dbReference type="InterPro" id="IPR022091">
    <property type="entry name" value="TMF_TATA-bd"/>
</dbReference>
<sequence>MSGWSDFTSVAKSALLSAQKRIDTVLDIRDEQDEDNLPVAAIPVESSAETSGNVRSRLQTDFFSAFGLSTGATDVVATDEDASSTKADSAVGGASSLLGVAAPQLKMPTWFNKEKKQKKDASEGGKSGGKGWGKWLGTTPPPDDDNNSTTSANAQDAWMNDVNEEKTEQIIEIEPHADLLPPSCSNNSPSNTATPSPRRRTQSDYEDVDLLAPADDNRSKKPDASRAALKTAPTEPMMPARTADALESSTTMTTTTTDIGGDWMTDSGWGAFDNELVVESEPNPIRDSHPASGSSLEMLGRQSPTVPLSTSTSTLLNSSHSDSGQSVATLVASAASPSTSPERHDRIFLDNRPQNESVPPVEKDDDSVVLDVVSDVVERVHSASRLSCHEEPITVSVAGDASDMLPESYVDVGSGTTDSSPPLSHHKSETSSMLKGGSGYTSPAEELETAASSDIEIISTPNGDNWSERSYRSNILATPHFPSTAFRTPKERRMFRRVGSDHSLSSDFAQQSSSDRPNATHLAEVLENREKRLIDMSQENARLLEENEEMLHRMKDSAQAAERTEAALNNLREKYSKICEERDTLKQRVDGHMKELGSGGATVQQLQRVLQQKEQQIQELLKEGEKLSEKELKHSKIIKKIREKEKETEKMLENQRTKLAEMDALKQKLKEREEQELKYDEAVHQLRANNERLEKRVKKLEAEKEDASEKQRSMKVSVDGCYQQISELHRELAAKNAEIQTLSSKAEASKERELAEQIELMETGRESERRSLIRQLDDMRVNSAQSSEEASRVEESLRWEVSQLQKKLQEAELRNQELSDSISSATQPLLRQIESLQNSHSVQQANWERLEKALYERVADAERKLLRVEDTERVGANNVLQLQNDAEALRRKMASMATDNSALESEVQNLKRDRENWIEVRAKYASDQEVERQLHRRALDELQQEKELLTVQFEYERTQIKQSFDKRIEQLTTDVQEKERMVTSLRSQLLESQLAPKRSLAETRTVDGDLTPRLGRSRSPSNLSLNADESGDELWSASDFSGPSGFSSLVERLRTRLQQREGELGVLRDELRSMQHSRDRAIARLSDVQRQVDEMSGRMDELDALRTQLKDLNGKHHALLQMYGEKVERVEELQLDLSDVKAMYKQQIEHLLQSTT</sequence>
<feature type="compositionally biased region" description="Gly residues" evidence="5">
    <location>
        <begin position="125"/>
        <end position="134"/>
    </location>
</feature>
<feature type="region of interest" description="Disordered" evidence="5">
    <location>
        <begin position="1000"/>
        <end position="1036"/>
    </location>
</feature>
<feature type="compositionally biased region" description="Polar residues" evidence="5">
    <location>
        <begin position="1018"/>
        <end position="1027"/>
    </location>
</feature>
<feature type="coiled-coil region" evidence="4">
    <location>
        <begin position="1050"/>
        <end position="1122"/>
    </location>
</feature>
<dbReference type="Pfam" id="PF12329">
    <property type="entry name" value="TMF_DNA_bd"/>
    <property type="match status" value="1"/>
</dbReference>
<evidence type="ECO:0000313" key="7">
    <source>
        <dbReference type="Proteomes" id="UP000887566"/>
    </source>
</evidence>
<accession>A0A914VM23</accession>
<feature type="coiled-coil region" evidence="4">
    <location>
        <begin position="794"/>
        <end position="821"/>
    </location>
</feature>
<feature type="coiled-coil region" evidence="4">
    <location>
        <begin position="526"/>
        <end position="752"/>
    </location>
</feature>
<organism evidence="7 8">
    <name type="scientific">Plectus sambesii</name>
    <dbReference type="NCBI Taxonomy" id="2011161"/>
    <lineage>
        <taxon>Eukaryota</taxon>
        <taxon>Metazoa</taxon>
        <taxon>Ecdysozoa</taxon>
        <taxon>Nematoda</taxon>
        <taxon>Chromadorea</taxon>
        <taxon>Plectida</taxon>
        <taxon>Plectina</taxon>
        <taxon>Plectoidea</taxon>
        <taxon>Plectidae</taxon>
        <taxon>Plectus</taxon>
    </lineage>
</organism>
<dbReference type="PANTHER" id="PTHR46515:SF1">
    <property type="entry name" value="TATA ELEMENT MODULATORY FACTOR"/>
    <property type="match status" value="1"/>
</dbReference>
<dbReference type="AlphaFoldDB" id="A0A914VM23"/>
<name>A0A914VM23_9BILA</name>
<feature type="compositionally biased region" description="Basic and acidic residues" evidence="5">
    <location>
        <begin position="215"/>
        <end position="224"/>
    </location>
</feature>
<feature type="region of interest" description="Disordered" evidence="5">
    <location>
        <begin position="108"/>
        <end position="266"/>
    </location>
</feature>
<dbReference type="InterPro" id="IPR052602">
    <property type="entry name" value="Growth_transcription_reg"/>
</dbReference>
<feature type="region of interest" description="Disordered" evidence="5">
    <location>
        <begin position="281"/>
        <end position="365"/>
    </location>
</feature>
<feature type="coiled-coil region" evidence="4">
    <location>
        <begin position="851"/>
        <end position="988"/>
    </location>
</feature>
<proteinExistence type="predicted"/>
<keyword evidence="3 4" id="KW-0175">Coiled coil</keyword>
<dbReference type="Pfam" id="PF12325">
    <property type="entry name" value="TMF_TATA_bd"/>
    <property type="match status" value="1"/>
</dbReference>
<evidence type="ECO:0000256" key="2">
    <source>
        <dbReference type="ARBA" id="ARBA00023034"/>
    </source>
</evidence>
<reference evidence="8" key="1">
    <citation type="submission" date="2022-11" db="UniProtKB">
        <authorList>
            <consortium name="WormBaseParasite"/>
        </authorList>
    </citation>
    <scope>IDENTIFICATION</scope>
</reference>
<comment type="subcellular location">
    <subcellularLocation>
        <location evidence="1">Golgi apparatus</location>
    </subcellularLocation>
</comment>
<keyword evidence="2" id="KW-0333">Golgi apparatus</keyword>
<evidence type="ECO:0000256" key="5">
    <source>
        <dbReference type="SAM" id="MobiDB-lite"/>
    </source>
</evidence>
<feature type="compositionally biased region" description="Basic and acidic residues" evidence="5">
    <location>
        <begin position="112"/>
        <end position="123"/>
    </location>
</feature>